<reference evidence="7 8" key="1">
    <citation type="submission" date="2020-08" db="EMBL/GenBank/DDBJ databases">
        <title>Plant Genome Project.</title>
        <authorList>
            <person name="Zhang R.-G."/>
        </authorList>
    </citation>
    <scope>NUCLEOTIDE SEQUENCE [LARGE SCALE GENOMIC DNA]</scope>
    <source>
        <tissue evidence="7">Rhizome</tissue>
    </source>
</reference>
<dbReference type="GO" id="GO:0015245">
    <property type="term" value="F:fatty acid transmembrane transporter activity"/>
    <property type="evidence" value="ECO:0007669"/>
    <property type="project" value="TreeGrafter"/>
</dbReference>
<keyword evidence="8" id="KW-1185">Reference proteome</keyword>
<dbReference type="PANTHER" id="PTHR12668">
    <property type="entry name" value="TRANSMEMBRANE PROTEIN 14, 15"/>
    <property type="match status" value="1"/>
</dbReference>
<organism evidence="7 8">
    <name type="scientific">Zingiber officinale</name>
    <name type="common">Ginger</name>
    <name type="synonym">Amomum zingiber</name>
    <dbReference type="NCBI Taxonomy" id="94328"/>
    <lineage>
        <taxon>Eukaryota</taxon>
        <taxon>Viridiplantae</taxon>
        <taxon>Streptophyta</taxon>
        <taxon>Embryophyta</taxon>
        <taxon>Tracheophyta</taxon>
        <taxon>Spermatophyta</taxon>
        <taxon>Magnoliopsida</taxon>
        <taxon>Liliopsida</taxon>
        <taxon>Zingiberales</taxon>
        <taxon>Zingiberaceae</taxon>
        <taxon>Zingiber</taxon>
    </lineage>
</organism>
<evidence type="ECO:0000256" key="5">
    <source>
        <dbReference type="ARBA" id="ARBA00023136"/>
    </source>
</evidence>
<evidence type="ECO:0000256" key="1">
    <source>
        <dbReference type="ARBA" id="ARBA00004370"/>
    </source>
</evidence>
<sequence>MAFAQINCLALGMRTSMKPSLGGIRPLPLLALRRFSSPDLMEQRAKWFRVPAVRVSNVSNKKLFVSMCVNGSSSQSNLEADTATIYPEDKLDKTDSIESSPVVELVNEKTGTEIHHQEEAVIPTQRSARIHDFCLGIPYGGFLFFGGLLGFVFSRNPTGLIFGSAISALSIFSLMSKKLFPAVLYIALSAAMICFYAYVLISGGNPPPKKLAKARSAQ</sequence>
<dbReference type="InterPro" id="IPR005349">
    <property type="entry name" value="TMEM14"/>
</dbReference>
<feature type="transmembrane region" description="Helical" evidence="6">
    <location>
        <begin position="182"/>
        <end position="201"/>
    </location>
</feature>
<feature type="transmembrane region" description="Helical" evidence="6">
    <location>
        <begin position="133"/>
        <end position="153"/>
    </location>
</feature>
<dbReference type="EMBL" id="JACMSC010000011">
    <property type="protein sequence ID" value="KAG6500552.1"/>
    <property type="molecule type" value="Genomic_DNA"/>
</dbReference>
<protein>
    <recommendedName>
        <fullName evidence="9">Protein FATTY ACID EXPORT 1, chloroplastic</fullName>
    </recommendedName>
</protein>
<proteinExistence type="inferred from homology"/>
<evidence type="ECO:0000256" key="4">
    <source>
        <dbReference type="ARBA" id="ARBA00022989"/>
    </source>
</evidence>
<evidence type="ECO:0000256" key="2">
    <source>
        <dbReference type="ARBA" id="ARBA00007590"/>
    </source>
</evidence>
<dbReference type="Proteomes" id="UP000734854">
    <property type="component" value="Unassembled WGS sequence"/>
</dbReference>
<dbReference type="InterPro" id="IPR044890">
    <property type="entry name" value="TMEM14_sf"/>
</dbReference>
<dbReference type="PANTHER" id="PTHR12668:SF48">
    <property type="entry name" value="PROTEIN FATTY ACID EXPORT 1, CHLOROPLASTIC"/>
    <property type="match status" value="1"/>
</dbReference>
<keyword evidence="5 6" id="KW-0472">Membrane</keyword>
<dbReference type="GO" id="GO:0009706">
    <property type="term" value="C:chloroplast inner membrane"/>
    <property type="evidence" value="ECO:0007669"/>
    <property type="project" value="TreeGrafter"/>
</dbReference>
<keyword evidence="4 6" id="KW-1133">Transmembrane helix</keyword>
<evidence type="ECO:0000256" key="6">
    <source>
        <dbReference type="SAM" id="Phobius"/>
    </source>
</evidence>
<name>A0A8J5GHI7_ZINOF</name>
<feature type="transmembrane region" description="Helical" evidence="6">
    <location>
        <begin position="159"/>
        <end position="175"/>
    </location>
</feature>
<evidence type="ECO:0000313" key="8">
    <source>
        <dbReference type="Proteomes" id="UP000734854"/>
    </source>
</evidence>
<evidence type="ECO:0008006" key="9">
    <source>
        <dbReference type="Google" id="ProtNLM"/>
    </source>
</evidence>
<dbReference type="AlphaFoldDB" id="A0A8J5GHI7"/>
<gene>
    <name evidence="7" type="ORF">ZIOFF_040400</name>
</gene>
<keyword evidence="3 6" id="KW-0812">Transmembrane</keyword>
<accession>A0A8J5GHI7</accession>
<evidence type="ECO:0000256" key="3">
    <source>
        <dbReference type="ARBA" id="ARBA00022692"/>
    </source>
</evidence>
<comment type="subcellular location">
    <subcellularLocation>
        <location evidence="1">Membrane</location>
    </subcellularLocation>
</comment>
<comment type="caution">
    <text evidence="7">The sequence shown here is derived from an EMBL/GenBank/DDBJ whole genome shotgun (WGS) entry which is preliminary data.</text>
</comment>
<evidence type="ECO:0000313" key="7">
    <source>
        <dbReference type="EMBL" id="KAG6500552.1"/>
    </source>
</evidence>
<comment type="similarity">
    <text evidence="2">Belongs to the TMEM14 family.</text>
</comment>
<dbReference type="Gene3D" id="1.10.10.1740">
    <property type="entry name" value="Transmembrane protein 14-like"/>
    <property type="match status" value="1"/>
</dbReference>